<evidence type="ECO:0000256" key="1">
    <source>
        <dbReference type="SAM" id="Phobius"/>
    </source>
</evidence>
<dbReference type="AlphaFoldDB" id="A0A840CRN9"/>
<evidence type="ECO:0000313" key="3">
    <source>
        <dbReference type="Proteomes" id="UP000555103"/>
    </source>
</evidence>
<evidence type="ECO:0000313" key="2">
    <source>
        <dbReference type="EMBL" id="MBB4035192.1"/>
    </source>
</evidence>
<comment type="caution">
    <text evidence="2">The sequence shown here is derived from an EMBL/GenBank/DDBJ whole genome shotgun (WGS) entry which is preliminary data.</text>
</comment>
<keyword evidence="3" id="KW-1185">Reference proteome</keyword>
<dbReference type="EMBL" id="JACIEP010000003">
    <property type="protein sequence ID" value="MBB4035192.1"/>
    <property type="molecule type" value="Genomic_DNA"/>
</dbReference>
<dbReference type="Proteomes" id="UP000555103">
    <property type="component" value="Unassembled WGS sequence"/>
</dbReference>
<feature type="transmembrane region" description="Helical" evidence="1">
    <location>
        <begin position="50"/>
        <end position="74"/>
    </location>
</feature>
<sequence>MAIIDYFRLNRPTLLFAYKWIGLIFTIIAVIIIVGGIITDGFIAESIWGAIALCFLAILYGNLLGLLIMLIIFFSGFIQNRRLLCLFSVKNKVFRDIFNLGTLCLDVNSNTKLATIIEIVGEFNNVAFKVVRIDKEVKLVLPFTFTKAITPEKEQKLSTLGIGIWGIGLYKKMSMKEWKDISSEDVYGILELMIKESYSIENEQNV</sequence>
<reference evidence="2 3" key="1">
    <citation type="submission" date="2020-08" db="EMBL/GenBank/DDBJ databases">
        <title>Genomic Encyclopedia of Type Strains, Phase IV (KMG-IV): sequencing the most valuable type-strain genomes for metagenomic binning, comparative biology and taxonomic classification.</title>
        <authorList>
            <person name="Goeker M."/>
        </authorList>
    </citation>
    <scope>NUCLEOTIDE SEQUENCE [LARGE SCALE GENOMIC DNA]</scope>
    <source>
        <strain evidence="2 3">DSM 104969</strain>
    </source>
</reference>
<keyword evidence="1" id="KW-1133">Transmembrane helix</keyword>
<keyword evidence="1" id="KW-0812">Transmembrane</keyword>
<accession>A0A840CRN9</accession>
<organism evidence="2 3">
    <name type="scientific">Dysgonomonas hofstadii</name>
    <dbReference type="NCBI Taxonomy" id="637886"/>
    <lineage>
        <taxon>Bacteria</taxon>
        <taxon>Pseudomonadati</taxon>
        <taxon>Bacteroidota</taxon>
        <taxon>Bacteroidia</taxon>
        <taxon>Bacteroidales</taxon>
        <taxon>Dysgonomonadaceae</taxon>
        <taxon>Dysgonomonas</taxon>
    </lineage>
</organism>
<protein>
    <submittedName>
        <fullName evidence="2">Uncharacterized protein</fullName>
    </submittedName>
</protein>
<keyword evidence="1" id="KW-0472">Membrane</keyword>
<name>A0A840CRN9_9BACT</name>
<feature type="transmembrane region" description="Helical" evidence="1">
    <location>
        <begin position="20"/>
        <end position="38"/>
    </location>
</feature>
<dbReference type="RefSeq" id="WP_183306135.1">
    <property type="nucleotide sequence ID" value="NZ_JACIEP010000003.1"/>
</dbReference>
<gene>
    <name evidence="2" type="ORF">GGR21_001081</name>
</gene>
<proteinExistence type="predicted"/>